<proteinExistence type="inferred from homology"/>
<gene>
    <name evidence="15 18" type="primary">leuB</name>
</gene>
<evidence type="ECO:0000256" key="14">
    <source>
        <dbReference type="ARBA" id="ARBA00023304"/>
    </source>
</evidence>
<feature type="binding site" evidence="15">
    <location>
        <position position="109"/>
    </location>
    <ligand>
        <name>substrate</name>
    </ligand>
</feature>
<evidence type="ECO:0000256" key="9">
    <source>
        <dbReference type="ARBA" id="ARBA00022723"/>
    </source>
</evidence>
<feature type="binding site" evidence="15">
    <location>
        <begin position="286"/>
        <end position="298"/>
    </location>
    <ligand>
        <name>NAD(+)</name>
        <dbReference type="ChEBI" id="CHEBI:57540"/>
    </ligand>
</feature>
<dbReference type="NCBIfam" id="TIGR00169">
    <property type="entry name" value="leuB"/>
    <property type="match status" value="1"/>
</dbReference>
<keyword evidence="6 15" id="KW-0432">Leucine biosynthesis</keyword>
<dbReference type="InterPro" id="IPR004429">
    <property type="entry name" value="Isopropylmalate_DH"/>
</dbReference>
<evidence type="ECO:0000256" key="12">
    <source>
        <dbReference type="ARBA" id="ARBA00023027"/>
    </source>
</evidence>
<feature type="binding site" evidence="15">
    <location>
        <position position="228"/>
    </location>
    <ligand>
        <name>substrate</name>
    </ligand>
</feature>
<evidence type="ECO:0000313" key="18">
    <source>
        <dbReference type="EMBL" id="AAR25834.1"/>
    </source>
</evidence>
<feature type="site" description="Important for catalysis" evidence="15">
    <location>
        <position position="145"/>
    </location>
</feature>
<dbReference type="SMART" id="SM01329">
    <property type="entry name" value="Iso_dh"/>
    <property type="match status" value="1"/>
</dbReference>
<keyword evidence="9 15" id="KW-0479">Metal-binding</keyword>
<dbReference type="GO" id="GO:0003862">
    <property type="term" value="F:3-isopropylmalate dehydrogenase activity"/>
    <property type="evidence" value="ECO:0007669"/>
    <property type="project" value="UniProtKB-UniRule"/>
</dbReference>
<evidence type="ECO:0000256" key="2">
    <source>
        <dbReference type="ARBA" id="ARBA00001936"/>
    </source>
</evidence>
<dbReference type="UniPathway" id="UPA00048">
    <property type="reaction ID" value="UER00072"/>
</dbReference>
<dbReference type="PROSITE" id="PS00470">
    <property type="entry name" value="IDH_IMDH"/>
    <property type="match status" value="1"/>
</dbReference>
<dbReference type="GO" id="GO:0051287">
    <property type="term" value="F:NAD binding"/>
    <property type="evidence" value="ECO:0007669"/>
    <property type="project" value="InterPro"/>
</dbReference>
<dbReference type="AlphaFoldDB" id="Q6UA44"/>
<dbReference type="GO" id="GO:0005829">
    <property type="term" value="C:cytosol"/>
    <property type="evidence" value="ECO:0007669"/>
    <property type="project" value="TreeGrafter"/>
</dbReference>
<feature type="binding site" evidence="15">
    <location>
        <position position="99"/>
    </location>
    <ligand>
        <name>substrate</name>
    </ligand>
</feature>
<keyword evidence="8 15" id="KW-0028">Amino-acid biosynthesis</keyword>
<dbReference type="InterPro" id="IPR019818">
    <property type="entry name" value="IsoCit/isopropylmalate_DH_CS"/>
</dbReference>
<dbReference type="EMBL" id="AY375290">
    <property type="protein sequence ID" value="AAR25834.1"/>
    <property type="molecule type" value="Genomic_DNA"/>
</dbReference>
<keyword evidence="11 15" id="KW-0560">Oxidoreductase</keyword>
<evidence type="ECO:0000256" key="6">
    <source>
        <dbReference type="ARBA" id="ARBA00022430"/>
    </source>
</evidence>
<comment type="subunit">
    <text evidence="5 15 16">Homodimer.</text>
</comment>
<feature type="domain" description="Isopropylmalate dehydrogenase-like" evidence="17">
    <location>
        <begin position="6"/>
        <end position="359"/>
    </location>
</feature>
<keyword evidence="12 15" id="KW-0520">NAD</keyword>
<evidence type="ECO:0000256" key="5">
    <source>
        <dbReference type="ARBA" id="ARBA00011738"/>
    </source>
</evidence>
<dbReference type="GO" id="GO:0009098">
    <property type="term" value="P:L-leucine biosynthetic process"/>
    <property type="evidence" value="ECO:0007669"/>
    <property type="project" value="UniProtKB-UniRule"/>
</dbReference>
<dbReference type="PANTHER" id="PTHR42979">
    <property type="entry name" value="3-ISOPROPYLMALATE DEHYDROGENASE"/>
    <property type="match status" value="1"/>
</dbReference>
<protein>
    <recommendedName>
        <fullName evidence="15">3-isopropylmalate dehydrogenase</fullName>
        <ecNumber evidence="15">1.1.1.85</ecNumber>
    </recommendedName>
    <alternativeName>
        <fullName evidence="15">3-IPM-DH</fullName>
    </alternativeName>
    <alternativeName>
        <fullName evidence="15">Beta-IPM dehydrogenase</fullName>
        <shortName evidence="15">IMDH</shortName>
    </alternativeName>
</protein>
<keyword evidence="7 15" id="KW-0963">Cytoplasm</keyword>
<evidence type="ECO:0000256" key="11">
    <source>
        <dbReference type="ARBA" id="ARBA00023002"/>
    </source>
</evidence>
<evidence type="ECO:0000256" key="4">
    <source>
        <dbReference type="ARBA" id="ARBA00008319"/>
    </source>
</evidence>
<dbReference type="Gene3D" id="3.40.718.10">
    <property type="entry name" value="Isopropylmalate Dehydrogenase"/>
    <property type="match status" value="1"/>
</dbReference>
<dbReference type="FunFam" id="3.40.718.10:FF:000006">
    <property type="entry name" value="3-isopropylmalate dehydrogenase"/>
    <property type="match status" value="1"/>
</dbReference>
<comment type="cofactor">
    <cofactor evidence="2">
        <name>Mn(2+)</name>
        <dbReference type="ChEBI" id="CHEBI:29035"/>
    </cofactor>
</comment>
<keyword evidence="13 15" id="KW-0464">Manganese</keyword>
<keyword evidence="10 15" id="KW-0460">Magnesium</keyword>
<evidence type="ECO:0000256" key="7">
    <source>
        <dbReference type="ARBA" id="ARBA00022490"/>
    </source>
</evidence>
<evidence type="ECO:0000256" key="16">
    <source>
        <dbReference type="RuleBase" id="RU004445"/>
    </source>
</evidence>
<evidence type="ECO:0000256" key="13">
    <source>
        <dbReference type="ARBA" id="ARBA00023211"/>
    </source>
</evidence>
<dbReference type="Pfam" id="PF00180">
    <property type="entry name" value="Iso_dh"/>
    <property type="match status" value="1"/>
</dbReference>
<reference evidence="18" key="1">
    <citation type="thesis" date="2002" institute="Universitat de Valencia" country="Valencia, Spain">
        <title>Structural, functional and nucleotide changes associated to the transition from free-living bacteria to aphids endosymbiont in Buchnera aphidicola.</title>
        <authorList>
            <person name="Sabater-Munoz B."/>
        </authorList>
    </citation>
    <scope>NUCLEOTIDE SEQUENCE</scope>
</reference>
<sequence length="367" mass="40754">MIKKFKLAILAGDGIGPEVMEEGIKILEVIKKKFMLKLDIKEYLVGGVAIDKFGTALPKSTIDGCLNADAVLFGSVGGDKWKHLPVEQQPERAALLPLRKILNLFVNIRSSKLYSSLSHLSPLKSKIVNNGFDILCVRELIGGIYYGIPKGQKMDNYKRRYAVDTSIYYEEEITRIANFAFEIATFRRKKVTSVDKANVLETSILWREVVNKVAKKYPEISLNHLYVDNASMQIIKNPMDFDVILCPNLFGDILSDECGMITGSIGMLPSASLNKSKFGLYEPAGGSAPDISGKNIANPIALILSISMLFKYSFEQLNIADAIESSVINVLKDGYRTFDILTTNTNEKLLSTSSMGSKISDYLKHEE</sequence>
<dbReference type="SUPFAM" id="SSF53659">
    <property type="entry name" value="Isocitrate/Isopropylmalate dehydrogenase-like"/>
    <property type="match status" value="1"/>
</dbReference>
<dbReference type="HAMAP" id="MF_01033">
    <property type="entry name" value="LeuB_type1"/>
    <property type="match status" value="1"/>
</dbReference>
<feature type="binding site" evidence="15">
    <location>
        <position position="138"/>
    </location>
    <ligand>
        <name>substrate</name>
    </ligand>
</feature>
<comment type="pathway">
    <text evidence="3 15 16">Amino-acid biosynthesis; L-leucine biosynthesis; L-leucine from 3-methyl-2-oxobutanoate: step 3/4.</text>
</comment>
<evidence type="ECO:0000259" key="17">
    <source>
        <dbReference type="SMART" id="SM01329"/>
    </source>
</evidence>
<comment type="function">
    <text evidence="15 16">Catalyzes the oxidation of 3-carboxy-2-hydroxy-4-methylpentanoate (3-isopropylmalate) to 3-carboxy-4-methyl-2-oxopentanoate. The product decarboxylates to 4-methyl-2 oxopentanoate.</text>
</comment>
<dbReference type="PANTHER" id="PTHR42979:SF1">
    <property type="entry name" value="3-ISOPROPYLMALATE DEHYDROGENASE"/>
    <property type="match status" value="1"/>
</dbReference>
<evidence type="ECO:0000256" key="1">
    <source>
        <dbReference type="ARBA" id="ARBA00000624"/>
    </source>
</evidence>
<evidence type="ECO:0000256" key="10">
    <source>
        <dbReference type="ARBA" id="ARBA00022842"/>
    </source>
</evidence>
<evidence type="ECO:0000256" key="3">
    <source>
        <dbReference type="ARBA" id="ARBA00004762"/>
    </source>
</evidence>
<keyword evidence="14 15" id="KW-0100">Branched-chain amino acid biosynthesis</keyword>
<name>Q6UA44_BUCTC</name>
<comment type="caution">
    <text evidence="15">Lacks conserved residue(s) required for the propagation of feature annotation.</text>
</comment>
<comment type="subcellular location">
    <subcellularLocation>
        <location evidence="15">Cytoplasm</location>
    </subcellularLocation>
</comment>
<dbReference type="EC" id="1.1.1.85" evidence="15"/>
<comment type="similarity">
    <text evidence="4 15">Belongs to the isocitrate and isopropylmalate dehydrogenases family. LeuB type 1 subfamily.</text>
</comment>
<feature type="binding site" evidence="15">
    <location>
        <position position="252"/>
    </location>
    <ligand>
        <name>Mg(2+)</name>
        <dbReference type="ChEBI" id="CHEBI:18420"/>
    </ligand>
</feature>
<evidence type="ECO:0000256" key="8">
    <source>
        <dbReference type="ARBA" id="ARBA00022605"/>
    </source>
</evidence>
<accession>Q6UA44</accession>
<comment type="catalytic activity">
    <reaction evidence="1 15 16">
        <text>(2R,3S)-3-isopropylmalate + NAD(+) = 4-methyl-2-oxopentanoate + CO2 + NADH</text>
        <dbReference type="Rhea" id="RHEA:32271"/>
        <dbReference type="ChEBI" id="CHEBI:16526"/>
        <dbReference type="ChEBI" id="CHEBI:17865"/>
        <dbReference type="ChEBI" id="CHEBI:35121"/>
        <dbReference type="ChEBI" id="CHEBI:57540"/>
        <dbReference type="ChEBI" id="CHEBI:57945"/>
        <dbReference type="EC" id="1.1.1.85"/>
    </reaction>
</comment>
<comment type="cofactor">
    <cofactor evidence="15 16">
        <name>Mg(2+)</name>
        <dbReference type="ChEBI" id="CHEBI:18420"/>
    </cofactor>
    <cofactor evidence="15 16">
        <name>Mn(2+)</name>
        <dbReference type="ChEBI" id="CHEBI:29035"/>
    </cofactor>
    <text evidence="15 16">Binds 1 Mg(2+) or Mn(2+) ion per subunit.</text>
</comment>
<dbReference type="GO" id="GO:0000287">
    <property type="term" value="F:magnesium ion binding"/>
    <property type="evidence" value="ECO:0007669"/>
    <property type="project" value="InterPro"/>
</dbReference>
<feature type="binding site" evidence="15">
    <location>
        <position position="256"/>
    </location>
    <ligand>
        <name>Mg(2+)</name>
        <dbReference type="ChEBI" id="CHEBI:18420"/>
    </ligand>
</feature>
<feature type="site" description="Important for catalysis" evidence="15">
    <location>
        <position position="196"/>
    </location>
</feature>
<organism evidence="18">
    <name type="scientific">Buchnera aphidicola subsp. Tetraneura caerulescens</name>
    <dbReference type="NCBI Taxonomy" id="118111"/>
    <lineage>
        <taxon>Bacteria</taxon>
        <taxon>Pseudomonadati</taxon>
        <taxon>Pseudomonadota</taxon>
        <taxon>Gammaproteobacteria</taxon>
        <taxon>Enterobacterales</taxon>
        <taxon>Erwiniaceae</taxon>
        <taxon>Buchnera</taxon>
    </lineage>
</organism>
<evidence type="ECO:0000256" key="15">
    <source>
        <dbReference type="HAMAP-Rule" id="MF_01033"/>
    </source>
</evidence>
<dbReference type="InterPro" id="IPR024084">
    <property type="entry name" value="IsoPropMal-DH-like_dom"/>
</dbReference>
<feature type="binding site" evidence="15">
    <location>
        <position position="228"/>
    </location>
    <ligand>
        <name>Mg(2+)</name>
        <dbReference type="ChEBI" id="CHEBI:18420"/>
    </ligand>
</feature>
<reference evidence="18" key="2">
    <citation type="journal article" date="2004" name="J. Bacteriol.">
        <title>Evolution of the leucine gene cluster in Buchnera aphidicola: insights from chromosomal versions of the cluster.</title>
        <authorList>
            <person name="Sabater-Munoz B."/>
            <person name="van Ham R.C."/>
            <person name="Moya A."/>
            <person name="Silva F.J."/>
            <person name="Latorre A."/>
        </authorList>
    </citation>
    <scope>NUCLEOTIDE SEQUENCE</scope>
</reference>